<dbReference type="NCBIfam" id="NF007093">
    <property type="entry name" value="PRK09547.1"/>
    <property type="match status" value="1"/>
</dbReference>
<dbReference type="Proteomes" id="UP000003374">
    <property type="component" value="Unassembled WGS sequence"/>
</dbReference>
<feature type="transmembrane region" description="Helical" evidence="13">
    <location>
        <begin position="486"/>
        <end position="504"/>
    </location>
</feature>
<evidence type="ECO:0000256" key="8">
    <source>
        <dbReference type="ARBA" id="ARBA00022989"/>
    </source>
</evidence>
<evidence type="ECO:0000256" key="13">
    <source>
        <dbReference type="HAMAP-Rule" id="MF_01599"/>
    </source>
</evidence>
<feature type="transmembrane region" description="Helical" evidence="13">
    <location>
        <begin position="230"/>
        <end position="251"/>
    </location>
</feature>
<comment type="catalytic activity">
    <reaction evidence="13">
        <text>2 Na(+)(in) + 3 H(+)(out) = 2 Na(+)(out) + 3 H(+)(in)</text>
        <dbReference type="Rhea" id="RHEA:29247"/>
        <dbReference type="ChEBI" id="CHEBI:15378"/>
        <dbReference type="ChEBI" id="CHEBI:29101"/>
    </reaction>
</comment>
<sequence length="530" mass="57636">MRGLRAHRGNDHAAISADWGTAMSQALAQALPMTLAQAFVRNFLGQAPNWYKLTIIGFLITNPVLLSATGPYVTGWALVLEFIFTLAMALKCYPLQPGGLLLLEATGIGLTSPEQIYHEALQNFPVILLLMFMVAGIYFLRDLLLITFTRILLGVRSKSQLALLFCGVSAILSAFLDALTVTAVIITVAGGFYAVYHRAVSGQRYAHEHDRADDTAVDGEHRIDLERFRAFLRSLMMHGAIGTALGGVMTLVGEPQNLLIGHIMGWQFIDFFLRMAPVAIPVFISGLIMCIALERCGWFGYGATLPPAVRRILEEFEATEHARRGHLELAMLIVQALAALLLVLALSLQLAEVGLIGLAVIILATAFNGITEEHRLGHAFEEALPFTALLVVFFGVVAVIHQQHLFTPILHWALAFQGNLQQVVLFLASGLLSMISDNVFVATIYIDEIKAAFDAGQLSVEQFNHLAVAINTGTNIPSIATPNGQAAFLFLLTSTLAPLIRLSYGRMLWMALPYTIVLGTTALACAGVFI</sequence>
<keyword evidence="11 13" id="KW-0472">Membrane</keyword>
<dbReference type="PANTHER" id="PTHR43302:SF1">
    <property type="entry name" value="NA(+)_H(+) ANTIPORTER NHAB"/>
    <property type="match status" value="1"/>
</dbReference>
<proteinExistence type="inferred from homology"/>
<dbReference type="AlphaFoldDB" id="A4BTA2"/>
<evidence type="ECO:0000313" key="15">
    <source>
        <dbReference type="Proteomes" id="UP000003374"/>
    </source>
</evidence>
<dbReference type="GO" id="GO:0015385">
    <property type="term" value="F:sodium:proton antiporter activity"/>
    <property type="evidence" value="ECO:0007669"/>
    <property type="project" value="InterPro"/>
</dbReference>
<evidence type="ECO:0000256" key="6">
    <source>
        <dbReference type="ARBA" id="ARBA00022519"/>
    </source>
</evidence>
<feature type="transmembrane region" description="Helical" evidence="13">
    <location>
        <begin position="271"/>
        <end position="293"/>
    </location>
</feature>
<feature type="transmembrane region" description="Helical" evidence="13">
    <location>
        <begin position="329"/>
        <end position="347"/>
    </location>
</feature>
<feature type="transmembrane region" description="Helical" evidence="13">
    <location>
        <begin position="383"/>
        <end position="403"/>
    </location>
</feature>
<keyword evidence="5 13" id="KW-1003">Cell membrane</keyword>
<comment type="subcellular location">
    <subcellularLocation>
        <location evidence="1 13">Cell membrane</location>
        <topology evidence="1 13">Multi-pass membrane protein</topology>
    </subcellularLocation>
</comment>
<comment type="caution">
    <text evidence="14">The sequence shown here is derived from an EMBL/GenBank/DDBJ whole genome shotgun (WGS) entry which is preliminary data.</text>
</comment>
<keyword evidence="6" id="KW-0997">Cell inner membrane</keyword>
<dbReference type="STRING" id="314278.NB231_07537"/>
<keyword evidence="4 13" id="KW-0050">Antiport</keyword>
<keyword evidence="15" id="KW-1185">Reference proteome</keyword>
<keyword evidence="9 13" id="KW-0915">Sodium</keyword>
<reference evidence="14 15" key="1">
    <citation type="submission" date="2006-02" db="EMBL/GenBank/DDBJ databases">
        <authorList>
            <person name="Waterbury J."/>
            <person name="Ferriera S."/>
            <person name="Johnson J."/>
            <person name="Kravitz S."/>
            <person name="Halpern A."/>
            <person name="Remington K."/>
            <person name="Beeson K."/>
            <person name="Tran B."/>
            <person name="Rogers Y.-H."/>
            <person name="Friedman R."/>
            <person name="Venter J.C."/>
        </authorList>
    </citation>
    <scope>NUCLEOTIDE SEQUENCE [LARGE SCALE GENOMIC DNA]</scope>
    <source>
        <strain evidence="14 15">Nb-231</strain>
    </source>
</reference>
<comment type="similarity">
    <text evidence="2 13">Belongs to the NhaB Na(+)/H(+) (TC 2.A.34) antiporter family.</text>
</comment>
<evidence type="ECO:0000313" key="14">
    <source>
        <dbReference type="EMBL" id="EAR21004.1"/>
    </source>
</evidence>
<organism evidence="14 15">
    <name type="scientific">Nitrococcus mobilis Nb-231</name>
    <dbReference type="NCBI Taxonomy" id="314278"/>
    <lineage>
        <taxon>Bacteria</taxon>
        <taxon>Pseudomonadati</taxon>
        <taxon>Pseudomonadota</taxon>
        <taxon>Gammaproteobacteria</taxon>
        <taxon>Chromatiales</taxon>
        <taxon>Ectothiorhodospiraceae</taxon>
        <taxon>Nitrococcus</taxon>
    </lineage>
</organism>
<name>A4BTA2_9GAMM</name>
<evidence type="ECO:0000256" key="11">
    <source>
        <dbReference type="ARBA" id="ARBA00023136"/>
    </source>
</evidence>
<keyword evidence="7 13" id="KW-0812">Transmembrane</keyword>
<dbReference type="GO" id="GO:0005886">
    <property type="term" value="C:plasma membrane"/>
    <property type="evidence" value="ECO:0007669"/>
    <property type="project" value="UniProtKB-SubCell"/>
</dbReference>
<evidence type="ECO:0000256" key="7">
    <source>
        <dbReference type="ARBA" id="ARBA00022692"/>
    </source>
</evidence>
<evidence type="ECO:0000256" key="9">
    <source>
        <dbReference type="ARBA" id="ARBA00023053"/>
    </source>
</evidence>
<dbReference type="HOGENOM" id="CLU_041110_0_0_6"/>
<protein>
    <recommendedName>
        <fullName evidence="13">Na(+)/H(+) antiporter NhaB</fullName>
    </recommendedName>
    <alternativeName>
        <fullName evidence="13">Sodium/proton antiporter NhaB</fullName>
    </alternativeName>
</protein>
<keyword evidence="8 13" id="KW-1133">Transmembrane helix</keyword>
<evidence type="ECO:0000256" key="3">
    <source>
        <dbReference type="ARBA" id="ARBA00022448"/>
    </source>
</evidence>
<feature type="transmembrane region" description="Helical" evidence="13">
    <location>
        <begin position="510"/>
        <end position="529"/>
    </location>
</feature>
<dbReference type="eggNOG" id="COG3067">
    <property type="taxonomic scope" value="Bacteria"/>
</dbReference>
<keyword evidence="3 13" id="KW-0813">Transport</keyword>
<evidence type="ECO:0000256" key="1">
    <source>
        <dbReference type="ARBA" id="ARBA00004651"/>
    </source>
</evidence>
<dbReference type="PANTHER" id="PTHR43302">
    <property type="entry name" value="TRANSPORTER ARSB-RELATED"/>
    <property type="match status" value="1"/>
</dbReference>
<evidence type="ECO:0000256" key="5">
    <source>
        <dbReference type="ARBA" id="ARBA00022475"/>
    </source>
</evidence>
<keyword evidence="10 13" id="KW-0406">Ion transport</keyword>
<gene>
    <name evidence="13" type="primary">nhaB</name>
    <name evidence="14" type="ORF">NB231_07537</name>
</gene>
<evidence type="ECO:0000256" key="2">
    <source>
        <dbReference type="ARBA" id="ARBA00006036"/>
    </source>
</evidence>
<feature type="transmembrane region" description="Helical" evidence="13">
    <location>
        <begin position="161"/>
        <end position="194"/>
    </location>
</feature>
<evidence type="ECO:0000256" key="10">
    <source>
        <dbReference type="ARBA" id="ARBA00023065"/>
    </source>
</evidence>
<evidence type="ECO:0000256" key="12">
    <source>
        <dbReference type="ARBA" id="ARBA00023201"/>
    </source>
</evidence>
<keyword evidence="12 13" id="KW-0739">Sodium transport</keyword>
<dbReference type="Pfam" id="PF06450">
    <property type="entry name" value="NhaB"/>
    <property type="match status" value="1"/>
</dbReference>
<evidence type="ECO:0000256" key="4">
    <source>
        <dbReference type="ARBA" id="ARBA00022449"/>
    </source>
</evidence>
<dbReference type="InterPro" id="IPR004671">
    <property type="entry name" value="Na+/H+_antiporter_NhaB"/>
</dbReference>
<feature type="transmembrane region" description="Helical" evidence="13">
    <location>
        <begin position="353"/>
        <end position="371"/>
    </location>
</feature>
<accession>A4BTA2</accession>
<feature type="transmembrane region" description="Helical" evidence="13">
    <location>
        <begin position="423"/>
        <end position="446"/>
    </location>
</feature>
<comment type="function">
    <text evidence="13">Na(+)/H(+) antiporter that extrudes sodium in exchange for external protons.</text>
</comment>
<dbReference type="HAMAP" id="MF_01599">
    <property type="entry name" value="NhaB"/>
    <property type="match status" value="1"/>
</dbReference>
<feature type="transmembrane region" description="Helical" evidence="13">
    <location>
        <begin position="124"/>
        <end position="141"/>
    </location>
</feature>
<dbReference type="EMBL" id="AAOF01000013">
    <property type="protein sequence ID" value="EAR21004.1"/>
    <property type="molecule type" value="Genomic_DNA"/>
</dbReference>